<dbReference type="EMBL" id="BARS01037514">
    <property type="protein sequence ID" value="GAG14182.1"/>
    <property type="molecule type" value="Genomic_DNA"/>
</dbReference>
<name>X0VSQ1_9ZZZZ</name>
<feature type="non-terminal residue" evidence="2">
    <location>
        <position position="256"/>
    </location>
</feature>
<dbReference type="AlphaFoldDB" id="X0VSQ1"/>
<reference evidence="2" key="1">
    <citation type="journal article" date="2014" name="Front. Microbiol.">
        <title>High frequency of phylogenetically diverse reductive dehalogenase-homologous genes in deep subseafloor sedimentary metagenomes.</title>
        <authorList>
            <person name="Kawai M."/>
            <person name="Futagami T."/>
            <person name="Toyoda A."/>
            <person name="Takaki Y."/>
            <person name="Nishi S."/>
            <person name="Hori S."/>
            <person name="Arai W."/>
            <person name="Tsubouchi T."/>
            <person name="Morono Y."/>
            <person name="Uchiyama I."/>
            <person name="Ito T."/>
            <person name="Fujiyama A."/>
            <person name="Inagaki F."/>
            <person name="Takami H."/>
        </authorList>
    </citation>
    <scope>NUCLEOTIDE SEQUENCE</scope>
    <source>
        <strain evidence="2">Expedition CK06-06</strain>
    </source>
</reference>
<sequence length="256" mass="27610">WKLKPDGLKLEKPAEVRWDYGDAVDSIPQTGQLGMLQWNNQATSSEVIPTANSSSQDRLDFEIDRLGNLAATYNPSDRWSAYHVSWEQNATITWYLEDGALTAANVSDALKQWENAGSNVRFSRVSSLGDAQLVFRDVGEAANLGSGSGCQTGWKLGDGEYGVTCFPFSLPVDGIRKTLTGLDRVVIEVATESIDQASDPASLLSSTLLHEIGHALGLAHPWKAASGVAPVMAKGSGTTILQLWDSRALQCHYGLS</sequence>
<dbReference type="SMART" id="SM00235">
    <property type="entry name" value="ZnMc"/>
    <property type="match status" value="1"/>
</dbReference>
<comment type="caution">
    <text evidence="2">The sequence shown here is derived from an EMBL/GenBank/DDBJ whole genome shotgun (WGS) entry which is preliminary data.</text>
</comment>
<dbReference type="InterPro" id="IPR024079">
    <property type="entry name" value="MetalloPept_cat_dom_sf"/>
</dbReference>
<dbReference type="GO" id="GO:0008270">
    <property type="term" value="F:zinc ion binding"/>
    <property type="evidence" value="ECO:0007669"/>
    <property type="project" value="InterPro"/>
</dbReference>
<accession>X0VSQ1</accession>
<proteinExistence type="predicted"/>
<dbReference type="GO" id="GO:0008237">
    <property type="term" value="F:metallopeptidase activity"/>
    <property type="evidence" value="ECO:0007669"/>
    <property type="project" value="InterPro"/>
</dbReference>
<organism evidence="2">
    <name type="scientific">marine sediment metagenome</name>
    <dbReference type="NCBI Taxonomy" id="412755"/>
    <lineage>
        <taxon>unclassified sequences</taxon>
        <taxon>metagenomes</taxon>
        <taxon>ecological metagenomes</taxon>
    </lineage>
</organism>
<gene>
    <name evidence="2" type="ORF">S01H1_57521</name>
</gene>
<dbReference type="SUPFAM" id="SSF55486">
    <property type="entry name" value="Metalloproteases ('zincins'), catalytic domain"/>
    <property type="match status" value="1"/>
</dbReference>
<evidence type="ECO:0000313" key="2">
    <source>
        <dbReference type="EMBL" id="GAG14182.1"/>
    </source>
</evidence>
<protein>
    <recommendedName>
        <fullName evidence="1">Peptidase metallopeptidase domain-containing protein</fullName>
    </recommendedName>
</protein>
<dbReference type="GO" id="GO:0006508">
    <property type="term" value="P:proteolysis"/>
    <property type="evidence" value="ECO:0007669"/>
    <property type="project" value="InterPro"/>
</dbReference>
<evidence type="ECO:0000259" key="1">
    <source>
        <dbReference type="SMART" id="SM00235"/>
    </source>
</evidence>
<feature type="non-terminal residue" evidence="2">
    <location>
        <position position="1"/>
    </location>
</feature>
<dbReference type="Gene3D" id="3.40.390.10">
    <property type="entry name" value="Collagenase (Catalytic Domain)"/>
    <property type="match status" value="1"/>
</dbReference>
<feature type="domain" description="Peptidase metallopeptidase" evidence="1">
    <location>
        <begin position="75"/>
        <end position="255"/>
    </location>
</feature>
<dbReference type="InterPro" id="IPR006026">
    <property type="entry name" value="Peptidase_Metallo"/>
</dbReference>